<comment type="caution">
    <text evidence="7">The sequence shown here is derived from an EMBL/GenBank/DDBJ whole genome shotgun (WGS) entry which is preliminary data.</text>
</comment>
<dbReference type="EMBL" id="WTVS01000006">
    <property type="protein sequence ID" value="NMF96654.1"/>
    <property type="molecule type" value="Genomic_DNA"/>
</dbReference>
<feature type="transmembrane region" description="Helical" evidence="6">
    <location>
        <begin position="285"/>
        <end position="304"/>
    </location>
</feature>
<name>A0ABX1NBM0_9RHOO</name>
<evidence type="ECO:0000256" key="1">
    <source>
        <dbReference type="ARBA" id="ARBA00004651"/>
    </source>
</evidence>
<feature type="transmembrane region" description="Helical" evidence="6">
    <location>
        <begin position="161"/>
        <end position="178"/>
    </location>
</feature>
<feature type="transmembrane region" description="Helical" evidence="6">
    <location>
        <begin position="82"/>
        <end position="104"/>
    </location>
</feature>
<dbReference type="CDD" id="cd06581">
    <property type="entry name" value="TM_PBP1_LivM_like"/>
    <property type="match status" value="1"/>
</dbReference>
<dbReference type="PANTHER" id="PTHR30482">
    <property type="entry name" value="HIGH-AFFINITY BRANCHED-CHAIN AMINO ACID TRANSPORT SYSTEM PERMEASE"/>
    <property type="match status" value="1"/>
</dbReference>
<reference evidence="7 8" key="1">
    <citation type="submission" date="2019-12" db="EMBL/GenBank/DDBJ databases">
        <title>Comparative genomics gives insights into the taxonomy of the Azoarcus-Aromatoleum group and reveals separate origins of nif in the plant-associated Azoarcus and non-plant-associated Aromatoleum sub-groups.</title>
        <authorList>
            <person name="Lafos M."/>
            <person name="Maluk M."/>
            <person name="Batista M."/>
            <person name="Junghare M."/>
            <person name="Carmona M."/>
            <person name="Faoro H."/>
            <person name="Cruz L.M."/>
            <person name="Battistoni F."/>
            <person name="De Souza E."/>
            <person name="Pedrosa F."/>
            <person name="Chen W.-M."/>
            <person name="Poole P.S."/>
            <person name="Dixon R.A."/>
            <person name="James E.K."/>
        </authorList>
    </citation>
    <scope>NUCLEOTIDE SEQUENCE [LARGE SCALE GENOMIC DNA]</scope>
    <source>
        <strain evidence="7 8">T</strain>
    </source>
</reference>
<gene>
    <name evidence="7" type="ORF">GPA27_04560</name>
</gene>
<feature type="transmembrane region" description="Helical" evidence="6">
    <location>
        <begin position="48"/>
        <end position="70"/>
    </location>
</feature>
<keyword evidence="5 6" id="KW-0472">Membrane</keyword>
<keyword evidence="8" id="KW-1185">Reference proteome</keyword>
<evidence type="ECO:0000256" key="3">
    <source>
        <dbReference type="ARBA" id="ARBA00022692"/>
    </source>
</evidence>
<evidence type="ECO:0000256" key="5">
    <source>
        <dbReference type="ARBA" id="ARBA00023136"/>
    </source>
</evidence>
<dbReference type="RefSeq" id="WP_083447181.1">
    <property type="nucleotide sequence ID" value="NZ_WTVS01000006.1"/>
</dbReference>
<dbReference type="Pfam" id="PF02653">
    <property type="entry name" value="BPD_transp_2"/>
    <property type="match status" value="1"/>
</dbReference>
<proteinExistence type="predicted"/>
<feature type="transmembrane region" description="Helical" evidence="6">
    <location>
        <begin position="249"/>
        <end position="273"/>
    </location>
</feature>
<evidence type="ECO:0000256" key="4">
    <source>
        <dbReference type="ARBA" id="ARBA00022989"/>
    </source>
</evidence>
<keyword evidence="3 6" id="KW-0812">Transmembrane</keyword>
<accession>A0ABX1NBM0</accession>
<evidence type="ECO:0000256" key="2">
    <source>
        <dbReference type="ARBA" id="ARBA00022475"/>
    </source>
</evidence>
<evidence type="ECO:0000313" key="8">
    <source>
        <dbReference type="Proteomes" id="UP000634522"/>
    </source>
</evidence>
<dbReference type="InterPro" id="IPR043428">
    <property type="entry name" value="LivM-like"/>
</dbReference>
<dbReference type="PANTHER" id="PTHR30482:SF17">
    <property type="entry name" value="ABC TRANSPORTER ATP-BINDING PROTEIN"/>
    <property type="match status" value="1"/>
</dbReference>
<evidence type="ECO:0000256" key="6">
    <source>
        <dbReference type="SAM" id="Phobius"/>
    </source>
</evidence>
<feature type="transmembrane region" description="Helical" evidence="6">
    <location>
        <begin position="110"/>
        <end position="127"/>
    </location>
</feature>
<dbReference type="InterPro" id="IPR001851">
    <property type="entry name" value="ABC_transp_permease"/>
</dbReference>
<sequence>MTQQLRRFFLFSAVAGLAIYPLYGGEFYIQLLTKIMVMAVFAMSLDLLVGYAGLVSLGHAAFFGVAGYVAALLMPQYEAGNVWLTLPAALCAATLLALVVGALALRTSGVYFIMVTLALAQMLYYFVHDAEFAGGSDGMLIMLKPEAVIFGWKPFDLNSPAHFYYVVLAVMLGVYFLLRAVLRSSFGHALAGIKSNEHRMRSLGFPVYRYKLAAFTLAGTVAGLAGYLGALQFGFVNPELLGWHQSGNVLMMVILGGMGSLTGPVTGAFTLVLLQEFLTGLTKHWQVLMGSFIVLVALMLPHGLSGFSLTRYRLRAHTDTRTTPEKDHV</sequence>
<comment type="subcellular location">
    <subcellularLocation>
        <location evidence="1">Cell membrane</location>
        <topology evidence="1">Multi-pass membrane protein</topology>
    </subcellularLocation>
</comment>
<organism evidence="7 8">
    <name type="scientific">Aromatoleum toluolicum</name>
    <dbReference type="NCBI Taxonomy" id="90060"/>
    <lineage>
        <taxon>Bacteria</taxon>
        <taxon>Pseudomonadati</taxon>
        <taxon>Pseudomonadota</taxon>
        <taxon>Betaproteobacteria</taxon>
        <taxon>Rhodocyclales</taxon>
        <taxon>Rhodocyclaceae</taxon>
        <taxon>Aromatoleum</taxon>
    </lineage>
</organism>
<keyword evidence="2" id="KW-1003">Cell membrane</keyword>
<protein>
    <submittedName>
        <fullName evidence="7">Branched-chain amino acid ABC transporter permease</fullName>
    </submittedName>
</protein>
<evidence type="ECO:0000313" key="7">
    <source>
        <dbReference type="EMBL" id="NMF96654.1"/>
    </source>
</evidence>
<keyword evidence="4 6" id="KW-1133">Transmembrane helix</keyword>
<feature type="transmembrane region" description="Helical" evidence="6">
    <location>
        <begin position="208"/>
        <end position="229"/>
    </location>
</feature>
<dbReference type="Proteomes" id="UP000634522">
    <property type="component" value="Unassembled WGS sequence"/>
</dbReference>